<comment type="caution">
    <text evidence="3">The sequence shown here is derived from an EMBL/GenBank/DDBJ whole genome shotgun (WGS) entry which is preliminary data.</text>
</comment>
<dbReference type="InterPro" id="IPR007685">
    <property type="entry name" value="RelA_SpoT"/>
</dbReference>
<reference evidence="3 4" key="2">
    <citation type="submission" date="2017-10" db="EMBL/GenBank/DDBJ databases">
        <authorList>
            <person name="Banno H."/>
            <person name="Chua N.-H."/>
        </authorList>
    </citation>
    <scope>NUCLEOTIDE SEQUENCE [LARGE SCALE GENOMIC DNA]</scope>
    <source>
        <strain evidence="3 4">JK623</strain>
    </source>
</reference>
<evidence type="ECO:0000313" key="4">
    <source>
        <dbReference type="Proteomes" id="UP000224563"/>
    </source>
</evidence>
<dbReference type="Pfam" id="PF04607">
    <property type="entry name" value="RelA_SpoT"/>
    <property type="match status" value="1"/>
</dbReference>
<dbReference type="PANTHER" id="PTHR47837">
    <property type="entry name" value="GTP PYROPHOSPHOKINASE YJBM"/>
    <property type="match status" value="1"/>
</dbReference>
<dbReference type="SUPFAM" id="SSF81301">
    <property type="entry name" value="Nucleotidyltransferase"/>
    <property type="match status" value="1"/>
</dbReference>
<dbReference type="GO" id="GO:0015970">
    <property type="term" value="P:guanosine tetraphosphate biosynthetic process"/>
    <property type="evidence" value="ECO:0007669"/>
    <property type="project" value="UniProtKB-UniPathway"/>
</dbReference>
<keyword evidence="4" id="KW-1185">Reference proteome</keyword>
<dbReference type="EMBL" id="PDYG01000004">
    <property type="protein sequence ID" value="PHU38700.1"/>
    <property type="molecule type" value="Genomic_DNA"/>
</dbReference>
<dbReference type="PANTHER" id="PTHR47837:SF2">
    <property type="entry name" value="GTP PYROPHOSPHOKINASE YWAC"/>
    <property type="match status" value="1"/>
</dbReference>
<dbReference type="InterPro" id="IPR052366">
    <property type="entry name" value="GTP_Pyrophosphokinase"/>
</dbReference>
<dbReference type="CDD" id="cd05399">
    <property type="entry name" value="NT_Rel-Spo_like"/>
    <property type="match status" value="1"/>
</dbReference>
<feature type="domain" description="RelA/SpoT" evidence="2">
    <location>
        <begin position="58"/>
        <end position="181"/>
    </location>
</feature>
<keyword evidence="3" id="KW-0808">Transferase</keyword>
<dbReference type="GO" id="GO:0016301">
    <property type="term" value="F:kinase activity"/>
    <property type="evidence" value="ECO:0007669"/>
    <property type="project" value="UniProtKB-KW"/>
</dbReference>
<dbReference type="Gene3D" id="3.30.460.10">
    <property type="entry name" value="Beta Polymerase, domain 2"/>
    <property type="match status" value="1"/>
</dbReference>
<name>A0A2G3E694_9FIRM</name>
<organism evidence="3 4">
    <name type="scientific">Agathobacter ruminis</name>
    <dbReference type="NCBI Taxonomy" id="1712665"/>
    <lineage>
        <taxon>Bacteria</taxon>
        <taxon>Bacillati</taxon>
        <taxon>Bacillota</taxon>
        <taxon>Clostridia</taxon>
        <taxon>Lachnospirales</taxon>
        <taxon>Lachnospiraceae</taxon>
        <taxon>Agathobacter</taxon>
    </lineage>
</organism>
<dbReference type="UniPathway" id="UPA00908">
    <property type="reaction ID" value="UER00884"/>
</dbReference>
<dbReference type="InterPro" id="IPR043519">
    <property type="entry name" value="NT_sf"/>
</dbReference>
<dbReference type="RefSeq" id="WP_051637810.1">
    <property type="nucleotide sequence ID" value="NZ_JANSWH010000068.1"/>
</dbReference>
<dbReference type="AlphaFoldDB" id="A0A2G3E694"/>
<gene>
    <name evidence="3" type="ORF">CSX02_01765</name>
</gene>
<evidence type="ECO:0000259" key="2">
    <source>
        <dbReference type="SMART" id="SM00954"/>
    </source>
</evidence>
<keyword evidence="3" id="KW-0418">Kinase</keyword>
<sequence length="217" mass="25475">MDEFLPPQPRDFLDMDRQYRQIMYLHEAAIQEVVSRLNILKGEFQFSNDRNPISAISSRIKSKESIVFKMEKKGLPMTVRALMMNIHDIAGVRVICPFIEDVYAVARMLIRQKDIQVVEVKDYIRKPKENGYRSLHLNIQINVDFSDTSMNVPVEIQIRTSAMDFWAGAEHQLRYKKEREFTAEDEAKLKHCADIMAQADQEMQEICGEFNLDRENW</sequence>
<proteinExistence type="predicted"/>
<evidence type="ECO:0000313" key="3">
    <source>
        <dbReference type="EMBL" id="PHU38700.1"/>
    </source>
</evidence>
<reference evidence="3 4" key="1">
    <citation type="submission" date="2017-10" db="EMBL/GenBank/DDBJ databases">
        <title>Resolving the taxonomy of Roseburia spp., Eubacterium rectale and Agathobacter spp. through phylogenomic analysis.</title>
        <authorList>
            <person name="Sheridan P.O."/>
            <person name="Walker A.W."/>
            <person name="Duncan S.H."/>
            <person name="Scott K.P."/>
            <person name="Toole P.W.O."/>
            <person name="Luis P."/>
            <person name="Flint H.J."/>
        </authorList>
    </citation>
    <scope>NUCLEOTIDE SEQUENCE [LARGE SCALE GENOMIC DNA]</scope>
    <source>
        <strain evidence="3 4">JK623</strain>
    </source>
</reference>
<dbReference type="SMART" id="SM00954">
    <property type="entry name" value="RelA_SpoT"/>
    <property type="match status" value="1"/>
</dbReference>
<dbReference type="Proteomes" id="UP000224563">
    <property type="component" value="Unassembled WGS sequence"/>
</dbReference>
<comment type="pathway">
    <text evidence="1">Purine metabolism; ppGpp biosynthesis; ppGpp from GTP: step 1/2.</text>
</comment>
<evidence type="ECO:0000256" key="1">
    <source>
        <dbReference type="ARBA" id="ARBA00004976"/>
    </source>
</evidence>
<protein>
    <submittedName>
        <fullName evidence="3">GTP pyrophosphokinase</fullName>
    </submittedName>
</protein>
<accession>A0A2G3E694</accession>
<dbReference type="Gene3D" id="1.10.287.860">
    <property type="entry name" value="Nucleotidyltransferase"/>
    <property type="match status" value="1"/>
</dbReference>